<organism evidence="2 3">
    <name type="scientific">Burkholderia vietnamiensis</name>
    <dbReference type="NCBI Taxonomy" id="60552"/>
    <lineage>
        <taxon>Bacteria</taxon>
        <taxon>Pseudomonadati</taxon>
        <taxon>Pseudomonadota</taxon>
        <taxon>Betaproteobacteria</taxon>
        <taxon>Burkholderiales</taxon>
        <taxon>Burkholderiaceae</taxon>
        <taxon>Burkholderia</taxon>
        <taxon>Burkholderia cepacia complex</taxon>
    </lineage>
</organism>
<evidence type="ECO:0000313" key="3">
    <source>
        <dbReference type="Proteomes" id="UP001171620"/>
    </source>
</evidence>
<proteinExistence type="predicted"/>
<evidence type="ECO:0000259" key="1">
    <source>
        <dbReference type="Pfam" id="PF06381"/>
    </source>
</evidence>
<dbReference type="InterPro" id="IPR024459">
    <property type="entry name" value="Acb1-like_N"/>
</dbReference>
<sequence>MGGYYGDADDSSQASLNVGTAMSAELMRLLTADDLQPGSPPSYEMCKVIYSYHPLGAKMAEAPYEEALSQEREITIPGAPEDDLVQAFRKEWKKIGGVGADEIIKSFMTLKRVYGIASLIVGARDFPTDQPLPIDKLHELDLYFNILDPLNTAGSLVLNQNPNAPDFQKPQFLRVANHDYHPSRAVIALNEAPIYIEWTNSAFGFVGRSVYQRALYPLKSYVQAMITDNAIIEKSGLLVYKMQSPGAVLDKVALAWGSLKRRMLKGAKTGNVMSIGLQESIESIDLKNIRDAAEFARTNVIKNIATSAKMPAVMLAQDTLTEGFGEGTEDAKLIARFIDRVRIEMGPAYDFLDPIVMRRAWSPEFYASMQRKHPSLYGNMPYATAFMEWKNAFTATWPNLLVEPDSERVKTDDVITKAAIACVEVMLPELDPENKAMAIGWLAEVMNERKLMFSAPLEIDLEALKSYEPPQPLAEPHPEVESSHE</sequence>
<dbReference type="Pfam" id="PF06381">
    <property type="entry name" value="Phage_portal_3"/>
    <property type="match status" value="1"/>
</dbReference>
<dbReference type="RefSeq" id="WP_301788500.1">
    <property type="nucleotide sequence ID" value="NZ_JAUJRV010000008.1"/>
</dbReference>
<dbReference type="EMBL" id="JAUJRV010000008">
    <property type="protein sequence ID" value="MDN7795852.1"/>
    <property type="molecule type" value="Genomic_DNA"/>
</dbReference>
<dbReference type="AlphaFoldDB" id="A0AAW7SXU5"/>
<dbReference type="Proteomes" id="UP001171620">
    <property type="component" value="Unassembled WGS sequence"/>
</dbReference>
<name>A0AAW7SXU5_BURVI</name>
<comment type="caution">
    <text evidence="2">The sequence shown here is derived from an EMBL/GenBank/DDBJ whole genome shotgun (WGS) entry which is preliminary data.</text>
</comment>
<protein>
    <submittedName>
        <fullName evidence="2">DUF1073 domain-containing protein</fullName>
    </submittedName>
</protein>
<evidence type="ECO:0000313" key="2">
    <source>
        <dbReference type="EMBL" id="MDN7795852.1"/>
    </source>
</evidence>
<gene>
    <name evidence="2" type="ORF">QZM33_13000</name>
</gene>
<feature type="domain" description="Anti-CBASS protein Acb1-like N-terminal" evidence="1">
    <location>
        <begin position="48"/>
        <end position="360"/>
    </location>
</feature>
<reference evidence="2" key="1">
    <citation type="submission" date="2023-07" db="EMBL/GenBank/DDBJ databases">
        <title>A collection of bacterial strains from the Burkholderia cepacia Research Laboratory and Repository.</title>
        <authorList>
            <person name="Lipuma J."/>
            <person name="Spilker T."/>
            <person name="Caverly L."/>
        </authorList>
    </citation>
    <scope>NUCLEOTIDE SEQUENCE</scope>
    <source>
        <strain evidence="2">AU44268</strain>
    </source>
</reference>
<accession>A0AAW7SXU5</accession>